<gene>
    <name evidence="1" type="ORF">L6164_006527</name>
</gene>
<comment type="caution">
    <text evidence="1">The sequence shown here is derived from an EMBL/GenBank/DDBJ whole genome shotgun (WGS) entry which is preliminary data.</text>
</comment>
<dbReference type="Proteomes" id="UP000828941">
    <property type="component" value="Chromosome 3"/>
</dbReference>
<sequence>MLGNKVQILQSSSVLEVNCHEEQQNDMRTKMGHGCWNKVLDFDEAKIQILYALPIILNSLFYYLITLVSAMFAGRLGELQLAGASLANSWNFISGLAVVSGALETLCGQAFGAEEYESLGIYLQVSCIVSTFFSIIISIIWFYTEPILVLLHQAHGISRTAALYMKFLIPGLFAYGYMHNILRFLRTQSVVTPLVVLSGVPLLVHVGIAYALVHGTALRFKGAALAVSVSYWISLLLLAFYVKYGNKFKQTWKGFSVKSFHYIITYLKLALPSAAMICLEYWAFEALVILVGLLPNSEISTSLIALWYASKAFPCQRELSSINSCSTRVSNELGAAPLIELSMPWVKSTEIKKEFASMRPLLAVTLLLDSVQGVLSGAARGSGIQQVAACVNLGSFYLIAMPISCILGFKTELHAKNIESEIDLWISFVTKILWLGLICGLACQTGALLVLVKRAEWTKLSVPPDSCEAKAVVDQLND</sequence>
<protein>
    <submittedName>
        <fullName evidence="1">Uncharacterized protein</fullName>
    </submittedName>
</protein>
<dbReference type="EMBL" id="CM039428">
    <property type="protein sequence ID" value="KAI4352257.1"/>
    <property type="molecule type" value="Genomic_DNA"/>
</dbReference>
<evidence type="ECO:0000313" key="2">
    <source>
        <dbReference type="Proteomes" id="UP000828941"/>
    </source>
</evidence>
<keyword evidence="2" id="KW-1185">Reference proteome</keyword>
<evidence type="ECO:0000313" key="1">
    <source>
        <dbReference type="EMBL" id="KAI4352257.1"/>
    </source>
</evidence>
<name>A0ACB9PU50_BAUVA</name>
<accession>A0ACB9PU50</accession>
<proteinExistence type="predicted"/>
<organism evidence="1 2">
    <name type="scientific">Bauhinia variegata</name>
    <name type="common">Purple orchid tree</name>
    <name type="synonym">Phanera variegata</name>
    <dbReference type="NCBI Taxonomy" id="167791"/>
    <lineage>
        <taxon>Eukaryota</taxon>
        <taxon>Viridiplantae</taxon>
        <taxon>Streptophyta</taxon>
        <taxon>Embryophyta</taxon>
        <taxon>Tracheophyta</taxon>
        <taxon>Spermatophyta</taxon>
        <taxon>Magnoliopsida</taxon>
        <taxon>eudicotyledons</taxon>
        <taxon>Gunneridae</taxon>
        <taxon>Pentapetalae</taxon>
        <taxon>rosids</taxon>
        <taxon>fabids</taxon>
        <taxon>Fabales</taxon>
        <taxon>Fabaceae</taxon>
        <taxon>Cercidoideae</taxon>
        <taxon>Cercideae</taxon>
        <taxon>Bauhiniinae</taxon>
        <taxon>Bauhinia</taxon>
    </lineage>
</organism>
<reference evidence="1 2" key="1">
    <citation type="journal article" date="2022" name="DNA Res.">
        <title>Chromosomal-level genome assembly of the orchid tree Bauhinia variegata (Leguminosae; Cercidoideae) supports the allotetraploid origin hypothesis of Bauhinia.</title>
        <authorList>
            <person name="Zhong Y."/>
            <person name="Chen Y."/>
            <person name="Zheng D."/>
            <person name="Pang J."/>
            <person name="Liu Y."/>
            <person name="Luo S."/>
            <person name="Meng S."/>
            <person name="Qian L."/>
            <person name="Wei D."/>
            <person name="Dai S."/>
            <person name="Zhou R."/>
        </authorList>
    </citation>
    <scope>NUCLEOTIDE SEQUENCE [LARGE SCALE GENOMIC DNA]</scope>
    <source>
        <strain evidence="1">BV-YZ2020</strain>
    </source>
</reference>